<reference evidence="2" key="1">
    <citation type="submission" date="2017-02" db="UniProtKB">
        <authorList>
            <consortium name="WormBaseParasite"/>
        </authorList>
    </citation>
    <scope>IDENTIFICATION</scope>
</reference>
<dbReference type="InterPro" id="IPR040271">
    <property type="entry name" value="T19C3.2-like"/>
</dbReference>
<name>A0A0R3RFU0_9BILA</name>
<sequence>MTLFYTSSKSQGKKSLVFCLINLDRFQAFNNFYNYLRDVTISQQQCGQCSYQQSCGRQCHRRGTIDMINPLFVAERICVGVDQSTACESKYVEDCKHWPNPNIKLPNVTSTMQDIIDKIDYLSCIPQKRPDGTSVCRCCCHPYEPHATTMKCELKPYLNVNKREYLYERVQSIAD</sequence>
<accession>A0A0R3RFU0</accession>
<evidence type="ECO:0000313" key="2">
    <source>
        <dbReference type="WBParaSite" id="EEL_0000024001-mRNA-1"/>
    </source>
</evidence>
<keyword evidence="1" id="KW-1185">Reference proteome</keyword>
<organism evidence="1 2">
    <name type="scientific">Elaeophora elaphi</name>
    <dbReference type="NCBI Taxonomy" id="1147741"/>
    <lineage>
        <taxon>Eukaryota</taxon>
        <taxon>Metazoa</taxon>
        <taxon>Ecdysozoa</taxon>
        <taxon>Nematoda</taxon>
        <taxon>Chromadorea</taxon>
        <taxon>Rhabditida</taxon>
        <taxon>Spirurina</taxon>
        <taxon>Spiruromorpha</taxon>
        <taxon>Filarioidea</taxon>
        <taxon>Onchocercidae</taxon>
        <taxon>Elaeophora</taxon>
    </lineage>
</organism>
<proteinExistence type="predicted"/>
<dbReference type="PANTHER" id="PTHR37443">
    <property type="entry name" value="PROTEIN CBG09852-RELATED"/>
    <property type="match status" value="1"/>
</dbReference>
<dbReference type="PANTHER" id="PTHR37443:SF2">
    <property type="entry name" value="PROTEIN CBG15264"/>
    <property type="match status" value="1"/>
</dbReference>
<evidence type="ECO:0000313" key="1">
    <source>
        <dbReference type="Proteomes" id="UP000050640"/>
    </source>
</evidence>
<dbReference type="Proteomes" id="UP000050640">
    <property type="component" value="Unplaced"/>
</dbReference>
<dbReference type="AlphaFoldDB" id="A0A0R3RFU0"/>
<dbReference type="WBParaSite" id="EEL_0000024001-mRNA-1">
    <property type="protein sequence ID" value="EEL_0000024001-mRNA-1"/>
    <property type="gene ID" value="EEL_0000024001"/>
</dbReference>
<protein>
    <submittedName>
        <fullName evidence="2">Uncharacterized protein</fullName>
    </submittedName>
</protein>
<dbReference type="STRING" id="1147741.A0A0R3RFU0"/>